<protein>
    <submittedName>
        <fullName evidence="2">Uncharacterized protein</fullName>
    </submittedName>
</protein>
<organism evidence="2">
    <name type="scientific">Arundo donax</name>
    <name type="common">Giant reed</name>
    <name type="synonym">Donax arundinaceus</name>
    <dbReference type="NCBI Taxonomy" id="35708"/>
    <lineage>
        <taxon>Eukaryota</taxon>
        <taxon>Viridiplantae</taxon>
        <taxon>Streptophyta</taxon>
        <taxon>Embryophyta</taxon>
        <taxon>Tracheophyta</taxon>
        <taxon>Spermatophyta</taxon>
        <taxon>Magnoliopsida</taxon>
        <taxon>Liliopsida</taxon>
        <taxon>Poales</taxon>
        <taxon>Poaceae</taxon>
        <taxon>PACMAD clade</taxon>
        <taxon>Arundinoideae</taxon>
        <taxon>Arundineae</taxon>
        <taxon>Arundo</taxon>
    </lineage>
</organism>
<evidence type="ECO:0000313" key="2">
    <source>
        <dbReference type="EMBL" id="JAD60981.1"/>
    </source>
</evidence>
<proteinExistence type="predicted"/>
<feature type="region of interest" description="Disordered" evidence="1">
    <location>
        <begin position="1"/>
        <end position="40"/>
    </location>
</feature>
<accession>A0A0A9BCC4</accession>
<evidence type="ECO:0000256" key="1">
    <source>
        <dbReference type="SAM" id="MobiDB-lite"/>
    </source>
</evidence>
<dbReference type="AlphaFoldDB" id="A0A0A9BCC4"/>
<reference evidence="2" key="2">
    <citation type="journal article" date="2015" name="Data Brief">
        <title>Shoot transcriptome of the giant reed, Arundo donax.</title>
        <authorList>
            <person name="Barrero R.A."/>
            <person name="Guerrero F.D."/>
            <person name="Moolhuijzen P."/>
            <person name="Goolsby J.A."/>
            <person name="Tidwell J."/>
            <person name="Bellgard S.E."/>
            <person name="Bellgard M.I."/>
        </authorList>
    </citation>
    <scope>NUCLEOTIDE SEQUENCE</scope>
    <source>
        <tissue evidence="2">Shoot tissue taken approximately 20 cm above the soil surface</tissue>
    </source>
</reference>
<feature type="compositionally biased region" description="Basic residues" evidence="1">
    <location>
        <begin position="1"/>
        <end position="17"/>
    </location>
</feature>
<name>A0A0A9BCC4_ARUDO</name>
<reference evidence="2" key="1">
    <citation type="submission" date="2014-09" db="EMBL/GenBank/DDBJ databases">
        <authorList>
            <person name="Magalhaes I.L.F."/>
            <person name="Oliveira U."/>
            <person name="Santos F.R."/>
            <person name="Vidigal T.H.D.A."/>
            <person name="Brescovit A.D."/>
            <person name="Santos A.J."/>
        </authorList>
    </citation>
    <scope>NUCLEOTIDE SEQUENCE</scope>
    <source>
        <tissue evidence="2">Shoot tissue taken approximately 20 cm above the soil surface</tissue>
    </source>
</reference>
<feature type="compositionally biased region" description="Basic and acidic residues" evidence="1">
    <location>
        <begin position="31"/>
        <end position="40"/>
    </location>
</feature>
<dbReference type="EMBL" id="GBRH01236914">
    <property type="protein sequence ID" value="JAD60981.1"/>
    <property type="molecule type" value="Transcribed_RNA"/>
</dbReference>
<sequence length="40" mass="4816">MGCKIRRRRRRFQHRARAPAFTAGRWQETTATRRSDTARV</sequence>